<feature type="region of interest" description="Disordered" evidence="1">
    <location>
        <begin position="883"/>
        <end position="1206"/>
    </location>
</feature>
<evidence type="ECO:0000313" key="3">
    <source>
        <dbReference type="Proteomes" id="UP001303046"/>
    </source>
</evidence>
<keyword evidence="3" id="KW-1185">Reference proteome</keyword>
<feature type="region of interest" description="Disordered" evidence="1">
    <location>
        <begin position="712"/>
        <end position="779"/>
    </location>
</feature>
<dbReference type="Proteomes" id="UP001303046">
    <property type="component" value="Unassembled WGS sequence"/>
</dbReference>
<feature type="compositionally biased region" description="Acidic residues" evidence="1">
    <location>
        <begin position="1358"/>
        <end position="1374"/>
    </location>
</feature>
<name>A0ABR1DHH2_NECAM</name>
<feature type="compositionally biased region" description="Basic residues" evidence="1">
    <location>
        <begin position="1227"/>
        <end position="1236"/>
    </location>
</feature>
<reference evidence="2 3" key="1">
    <citation type="submission" date="2023-08" db="EMBL/GenBank/DDBJ databases">
        <title>A Necator americanus chromosomal reference genome.</title>
        <authorList>
            <person name="Ilik V."/>
            <person name="Petrzelkova K.J."/>
            <person name="Pardy F."/>
            <person name="Fuh T."/>
            <person name="Niatou-Singa F.S."/>
            <person name="Gouil Q."/>
            <person name="Baker L."/>
            <person name="Ritchie M.E."/>
            <person name="Jex A.R."/>
            <person name="Gazzola D."/>
            <person name="Li H."/>
            <person name="Toshio Fujiwara R."/>
            <person name="Zhan B."/>
            <person name="Aroian R.V."/>
            <person name="Pafco B."/>
            <person name="Schwarz E.M."/>
        </authorList>
    </citation>
    <scope>NUCLEOTIDE SEQUENCE [LARGE SCALE GENOMIC DNA]</scope>
    <source>
        <strain evidence="2 3">Aroian</strain>
        <tissue evidence="2">Whole animal</tissue>
    </source>
</reference>
<comment type="caution">
    <text evidence="2">The sequence shown here is derived from an EMBL/GenBank/DDBJ whole genome shotgun (WGS) entry which is preliminary data.</text>
</comment>
<proteinExistence type="predicted"/>
<feature type="compositionally biased region" description="Low complexity" evidence="1">
    <location>
        <begin position="1126"/>
        <end position="1138"/>
    </location>
</feature>
<gene>
    <name evidence="2" type="primary">Necator_chrIV.g15428</name>
    <name evidence="2" type="ORF">RB195_002133</name>
</gene>
<dbReference type="EMBL" id="JAVFWL010000004">
    <property type="protein sequence ID" value="KAK6749939.1"/>
    <property type="molecule type" value="Genomic_DNA"/>
</dbReference>
<feature type="compositionally biased region" description="Low complexity" evidence="1">
    <location>
        <begin position="1000"/>
        <end position="1015"/>
    </location>
</feature>
<feature type="compositionally biased region" description="Polar residues" evidence="1">
    <location>
        <begin position="1425"/>
        <end position="1441"/>
    </location>
</feature>
<evidence type="ECO:0000313" key="2">
    <source>
        <dbReference type="EMBL" id="KAK6749939.1"/>
    </source>
</evidence>
<feature type="compositionally biased region" description="Low complexity" evidence="1">
    <location>
        <begin position="1180"/>
        <end position="1195"/>
    </location>
</feature>
<feature type="compositionally biased region" description="Polar residues" evidence="1">
    <location>
        <begin position="919"/>
        <end position="928"/>
    </location>
</feature>
<feature type="region of interest" description="Disordered" evidence="1">
    <location>
        <begin position="364"/>
        <end position="383"/>
    </location>
</feature>
<feature type="compositionally biased region" description="Polar residues" evidence="1">
    <location>
        <begin position="1239"/>
        <end position="1269"/>
    </location>
</feature>
<protein>
    <submittedName>
        <fullName evidence="2">Uncharacterized protein</fullName>
    </submittedName>
</protein>
<feature type="region of interest" description="Disordered" evidence="1">
    <location>
        <begin position="1"/>
        <end position="28"/>
    </location>
</feature>
<feature type="compositionally biased region" description="Polar residues" evidence="1">
    <location>
        <begin position="1078"/>
        <end position="1097"/>
    </location>
</feature>
<accession>A0ABR1DHH2</accession>
<feature type="region of interest" description="Disordered" evidence="1">
    <location>
        <begin position="1220"/>
        <end position="1386"/>
    </location>
</feature>
<feature type="compositionally biased region" description="Low complexity" evidence="1">
    <location>
        <begin position="1509"/>
        <end position="1518"/>
    </location>
</feature>
<feature type="compositionally biased region" description="Polar residues" evidence="1">
    <location>
        <begin position="723"/>
        <end position="734"/>
    </location>
</feature>
<feature type="compositionally biased region" description="Basic residues" evidence="1">
    <location>
        <begin position="366"/>
        <end position="376"/>
    </location>
</feature>
<feature type="compositionally biased region" description="Basic and acidic residues" evidence="1">
    <location>
        <begin position="936"/>
        <end position="952"/>
    </location>
</feature>
<feature type="compositionally biased region" description="Polar residues" evidence="1">
    <location>
        <begin position="1112"/>
        <end position="1122"/>
    </location>
</feature>
<feature type="compositionally biased region" description="Polar residues" evidence="1">
    <location>
        <begin position="1170"/>
        <end position="1179"/>
    </location>
</feature>
<feature type="region of interest" description="Disordered" evidence="1">
    <location>
        <begin position="1546"/>
        <end position="1569"/>
    </location>
</feature>
<feature type="compositionally biased region" description="Basic and acidic residues" evidence="1">
    <location>
        <begin position="1375"/>
        <end position="1386"/>
    </location>
</feature>
<feature type="compositionally biased region" description="Polar residues" evidence="1">
    <location>
        <begin position="1016"/>
        <end position="1036"/>
    </location>
</feature>
<organism evidence="2 3">
    <name type="scientific">Necator americanus</name>
    <name type="common">Human hookworm</name>
    <dbReference type="NCBI Taxonomy" id="51031"/>
    <lineage>
        <taxon>Eukaryota</taxon>
        <taxon>Metazoa</taxon>
        <taxon>Ecdysozoa</taxon>
        <taxon>Nematoda</taxon>
        <taxon>Chromadorea</taxon>
        <taxon>Rhabditida</taxon>
        <taxon>Rhabditina</taxon>
        <taxon>Rhabditomorpha</taxon>
        <taxon>Strongyloidea</taxon>
        <taxon>Ancylostomatidae</taxon>
        <taxon>Bunostominae</taxon>
        <taxon>Necator</taxon>
    </lineage>
</organism>
<evidence type="ECO:0000256" key="1">
    <source>
        <dbReference type="SAM" id="MobiDB-lite"/>
    </source>
</evidence>
<feature type="region of interest" description="Disordered" evidence="1">
    <location>
        <begin position="1403"/>
        <end position="1520"/>
    </location>
</feature>
<sequence>MASDSVAPAPPEPETGPTQSEDPVEPATEQVWSELCELYLQDGDRQHDDRITQMDSFMRPKCNRCIVFRDNCVHYLNVLTDLAPRIPSLEALIPENALLKKQNADLTTQLEESIQGEQTLRARVTAAEEETLKVKETLESLEKNHAAVVRAAEEGKRHAHEASVWRVKYEKTLVVCERIQEKRKKQTINFDKMLDLAEGYKRELELTKVKACQEREQHAGLHEAVKKYTPRLYTLLKDIMAHPSFKTIYSANIQEEAETLCSADVRKAFNLSHSSEDEDDGMSAELERLVNANSSPEHPKLLSELPLKSELNTTREVIHSPAAKSASVAVESVLSMELNDDEADDLLSAGAEALTMLPANVATRGTRGKARGRGSRRGRDSRHVHTPTTFATTINHEEVTRRCNEILESKLKRSTKHGSEPCSSGMKHLSIHGKKTLSIREQQEAQMKISVKEKVAILKKSEEVRSKVGLNETKEQCLGSDSGAREAYNSRLQSSQIVSMDEADLSVARNDLTLSASPSPASSTVEGETLGTVDGDAIDLLALEELGIVYEDGVLSNAKVESDKSIVVGSCGSATGLEASTQNVIAGDIRLIKDGVHDFVNDAEKAEWAKPCSLQQSCDIEDETMNADDLATRNAVEKRPDKACELQPSPEEIVAAMEVTPLLNPDPCKPASDPSAEISPQDNSGEKLQAFMIVEDISTLERNEEMLNAESGQAHKNMRANEDQQSGEETSFNTEDMIPNSEGKLVEPLPERASSTADDKSTKVFVKPPKPHLAKETKRALGLMRRLEVDLKEKVEPIPEFRKKTKRTSRERLRRESVENCAKFSGVSEATSSANESTHAEFPCDREDVIDHAKNATSLPSLESNTIAKDHEEAMRLHAQLNLPSLRARKEAERDNSVLLGLSKSEIGVKERDKRRRLSQTGSFSGKSSPIPENVQRIESKPTKPKEARTAKSPDANDISESILDGAKFVDPTNEGASPLSSNERAKSAENVGKGRRSLRTSVTSVTKATTVRKSQSPISDSQQTFQRSSHFLRSSNDSRSRDVLPTNEFTIMSPKPHRGSAVETKSAQPKSRIRFSAGTSPTLTRRSTRVRSGQKVNSKQSEQEKQNSQSPTTEIPQGNAETRTRTPTTTSSTPFLRFTRRSTAEENAVLPPEDEHFKVQSILTEPRPTRSNSRRNAQSLTSSISTRRSSVVASENSNEQTDNDLKRAAMQIGHSLVKKQEDCRIRSARSSRKRTSQNDEVLSVSVQPSTKRLKTLSVQLQADSTPTSRTRKKVDVGNSRIETLEQEPSSRVISRTGPVAPRRRKINDEPTVTKSVAAAETLSETSTDDESRLCVADDEDERTQEVLKQPATPATQMDDDDGRLVIDNDEDEERKEIDIAKKKEDNPKFTTVAEAAEIYNEKTSTTSAVEEGKNSGGSAPGVNEASTGNCSSIAHPTVQSIRRDRSGVLQFARRSAPSISAGPAAMQKSGSRIAKQLQKSGGSASPPEEIVTATSGASNRREKEQQHSSSAASVSTKKSSEIGKGFLGATNTRVTDNKKNISSQLAAALSSRKGKKRRPEGPAMGNDTAIKKIPLSESLLQKKLHGALMSEQNIEVIRKNLGEAVDEIGNMDPEEFASTMIKCSLNLPSGDMWTIVQANYRSSESQDIRNKKEDSFMNIAKELSRNNQIWEKYVKKMVTTMTTQAHNVVNTTRYIRLLSRALYHAGSLLTDEEKRGYLRAALTRLFLDDTGVAIKAAIYALLSPSSRWLDWMSDKNDPFSLLLSIAVTATPNDGKILLWAWFQQFPEELQLQDVSIENLRRAFDELMARLDELAGERGRHLEEDNQLKEITEKETTVMNMAIAYFFPGSESTNVVKTIVANCMSDCVNRVKMALKPRATQGEEAWAEAFAVSTRLRLCIHLTLKAIGCRDNSPLSRDFCSLLQYELLTIRDLRDEIEKLTLERPWVEVYRNVVFDVLSLVQTLSQYEL</sequence>